<organism evidence="11 12">
    <name type="scientific">Pistricoccus aurantiacus</name>
    <dbReference type="NCBI Taxonomy" id="1883414"/>
    <lineage>
        <taxon>Bacteria</taxon>
        <taxon>Pseudomonadati</taxon>
        <taxon>Pseudomonadota</taxon>
        <taxon>Gammaproteobacteria</taxon>
        <taxon>Oceanospirillales</taxon>
        <taxon>Halomonadaceae</taxon>
        <taxon>Pistricoccus</taxon>
    </lineage>
</organism>
<evidence type="ECO:0000256" key="4">
    <source>
        <dbReference type="ARBA" id="ARBA00022449"/>
    </source>
</evidence>
<dbReference type="InterPro" id="IPR006153">
    <property type="entry name" value="Cation/H_exchanger_TM"/>
</dbReference>
<dbReference type="Proteomes" id="UP000321272">
    <property type="component" value="Chromosome"/>
</dbReference>
<dbReference type="AlphaFoldDB" id="A0A5B8SY37"/>
<dbReference type="GO" id="GO:0006813">
    <property type="term" value="P:potassium ion transport"/>
    <property type="evidence" value="ECO:0007669"/>
    <property type="project" value="InterPro"/>
</dbReference>
<feature type="transmembrane region" description="Helical" evidence="9">
    <location>
        <begin position="248"/>
        <end position="265"/>
    </location>
</feature>
<dbReference type="InterPro" id="IPR003148">
    <property type="entry name" value="RCK_N"/>
</dbReference>
<feature type="transmembrane region" description="Helical" evidence="9">
    <location>
        <begin position="307"/>
        <end position="328"/>
    </location>
</feature>
<dbReference type="OrthoDB" id="3418949at2"/>
<evidence type="ECO:0000256" key="2">
    <source>
        <dbReference type="ARBA" id="ARBA00005551"/>
    </source>
</evidence>
<keyword evidence="3" id="KW-0813">Transport</keyword>
<evidence type="ECO:0000256" key="7">
    <source>
        <dbReference type="ARBA" id="ARBA00023065"/>
    </source>
</evidence>
<feature type="transmembrane region" description="Helical" evidence="9">
    <location>
        <begin position="140"/>
        <end position="162"/>
    </location>
</feature>
<evidence type="ECO:0000256" key="8">
    <source>
        <dbReference type="ARBA" id="ARBA00023136"/>
    </source>
</evidence>
<evidence type="ECO:0000256" key="5">
    <source>
        <dbReference type="ARBA" id="ARBA00022692"/>
    </source>
</evidence>
<evidence type="ECO:0000256" key="1">
    <source>
        <dbReference type="ARBA" id="ARBA00004141"/>
    </source>
</evidence>
<proteinExistence type="inferred from homology"/>
<keyword evidence="12" id="KW-1185">Reference proteome</keyword>
<dbReference type="SUPFAM" id="SSF51735">
    <property type="entry name" value="NAD(P)-binding Rossmann-fold domains"/>
    <property type="match status" value="1"/>
</dbReference>
<evidence type="ECO:0000313" key="12">
    <source>
        <dbReference type="Proteomes" id="UP000321272"/>
    </source>
</evidence>
<comment type="subcellular location">
    <subcellularLocation>
        <location evidence="1">Membrane</location>
        <topology evidence="1">Multi-pass membrane protein</topology>
    </subcellularLocation>
</comment>
<dbReference type="PANTHER" id="PTHR42751:SF1">
    <property type="entry name" value="CATION_PROTON ANTIPORTER YBAL-RELATED"/>
    <property type="match status" value="1"/>
</dbReference>
<feature type="transmembrane region" description="Helical" evidence="9">
    <location>
        <begin position="40"/>
        <end position="62"/>
    </location>
</feature>
<evidence type="ECO:0000256" key="3">
    <source>
        <dbReference type="ARBA" id="ARBA00022448"/>
    </source>
</evidence>
<dbReference type="InterPro" id="IPR038770">
    <property type="entry name" value="Na+/solute_symporter_sf"/>
</dbReference>
<dbReference type="Gene3D" id="3.40.50.720">
    <property type="entry name" value="NAD(P)-binding Rossmann-like Domain"/>
    <property type="match status" value="1"/>
</dbReference>
<name>A0A5B8SY37_9GAMM</name>
<keyword evidence="4" id="KW-0050">Antiport</keyword>
<feature type="transmembrane region" description="Helical" evidence="9">
    <location>
        <begin position="271"/>
        <end position="295"/>
    </location>
</feature>
<feature type="transmembrane region" description="Helical" evidence="9">
    <location>
        <begin position="74"/>
        <end position="96"/>
    </location>
</feature>
<keyword evidence="7" id="KW-0406">Ion transport</keyword>
<keyword evidence="6 9" id="KW-1133">Transmembrane helix</keyword>
<dbReference type="PROSITE" id="PS51201">
    <property type="entry name" value="RCK_N"/>
    <property type="match status" value="1"/>
</dbReference>
<feature type="transmembrane region" description="Helical" evidence="9">
    <location>
        <begin position="197"/>
        <end position="217"/>
    </location>
</feature>
<dbReference type="Pfam" id="PF02254">
    <property type="entry name" value="TrkA_N"/>
    <property type="match status" value="1"/>
</dbReference>
<dbReference type="KEGG" id="paur:FGL86_16110"/>
<dbReference type="PANTHER" id="PTHR42751">
    <property type="entry name" value="SODIUM/HYDROGEN EXCHANGER FAMILY/TRKA DOMAIN PROTEIN"/>
    <property type="match status" value="1"/>
</dbReference>
<dbReference type="GO" id="GO:0015297">
    <property type="term" value="F:antiporter activity"/>
    <property type="evidence" value="ECO:0007669"/>
    <property type="project" value="UniProtKB-KW"/>
</dbReference>
<reference evidence="11 12" key="1">
    <citation type="submission" date="2019-06" db="EMBL/GenBank/DDBJ databases">
        <title>Genome analyses of bacteria isolated from kimchi.</title>
        <authorList>
            <person name="Lee S."/>
            <person name="Ahn S."/>
            <person name="Roh S."/>
        </authorList>
    </citation>
    <scope>NUCLEOTIDE SEQUENCE [LARGE SCALE GENOMIC DNA]</scope>
    <source>
        <strain evidence="11 12">CBA4606</strain>
    </source>
</reference>
<dbReference type="EMBL" id="CP042382">
    <property type="protein sequence ID" value="QEA40994.1"/>
    <property type="molecule type" value="Genomic_DNA"/>
</dbReference>
<feature type="transmembrane region" description="Helical" evidence="9">
    <location>
        <begin position="108"/>
        <end position="128"/>
    </location>
</feature>
<comment type="similarity">
    <text evidence="2">Belongs to the monovalent cation:proton antiporter 2 (CPA2) transporter (TC 2.A.37) family.</text>
</comment>
<evidence type="ECO:0000256" key="9">
    <source>
        <dbReference type="SAM" id="Phobius"/>
    </source>
</evidence>
<keyword evidence="8 9" id="KW-0472">Membrane</keyword>
<sequence>MEPAFLVAAFLGGVAALIVRLPPLVGFLAAGYVLNAMGYAQTPLLGAIADIGVTLLLFTIGLKLDIRTLLRGAVWGGASVHLLASTVIMIGVLSLAKLAGLRLMQDETLTTMAFLGFALSFSSTVFVIKVLDKRSEAQTAYGRLAIGVLIMQDIFAVVFITASTGELPSPWALLLLGLIPAAPWLQRLLDAMGHGEMQMLFGMMLALVLGYGLFSAVGIKGDLGALIIGLLLAPHPAAQNLARTLFNIKELLLVGFFLNIGLIAMPTLNMLLIALVLVAALPLKAILYQLIFMLFHLRHRTSILASLSLANFSEFGLIVEVIAVSNGWLSDEWLVILSLAVAISFMFSAILNSYSEALYRYLSEHLPRIPKADLDPSDRPIELGDAQAVVLGMGRIGRSAYQRLQKHYGLNVLGIDSNPNSVKKLGEKGYNIMEGDAVDSDFWDKLMVSPSIKLVVLAMPHHAGNLFALEQLQDRDEFEGHITAIVEYPDEIKPIQELGANAVYHIYDEAGRSLADSAAREAGMISHLDQLG</sequence>
<dbReference type="Pfam" id="PF00999">
    <property type="entry name" value="Na_H_Exchanger"/>
    <property type="match status" value="1"/>
</dbReference>
<dbReference type="GO" id="GO:0016020">
    <property type="term" value="C:membrane"/>
    <property type="evidence" value="ECO:0007669"/>
    <property type="project" value="UniProtKB-SubCell"/>
</dbReference>
<dbReference type="Gene3D" id="1.20.1530.20">
    <property type="match status" value="1"/>
</dbReference>
<accession>A0A5B8SY37</accession>
<evidence type="ECO:0000256" key="6">
    <source>
        <dbReference type="ARBA" id="ARBA00022989"/>
    </source>
</evidence>
<dbReference type="GO" id="GO:1902600">
    <property type="term" value="P:proton transmembrane transport"/>
    <property type="evidence" value="ECO:0007669"/>
    <property type="project" value="InterPro"/>
</dbReference>
<gene>
    <name evidence="11" type="ORF">FGL86_16110</name>
</gene>
<evidence type="ECO:0000259" key="10">
    <source>
        <dbReference type="PROSITE" id="PS51201"/>
    </source>
</evidence>
<feature type="domain" description="RCK N-terminal" evidence="10">
    <location>
        <begin position="385"/>
        <end position="505"/>
    </location>
</feature>
<evidence type="ECO:0000313" key="11">
    <source>
        <dbReference type="EMBL" id="QEA40994.1"/>
    </source>
</evidence>
<dbReference type="InterPro" id="IPR036291">
    <property type="entry name" value="NAD(P)-bd_dom_sf"/>
</dbReference>
<keyword evidence="5 9" id="KW-0812">Transmembrane</keyword>
<protein>
    <submittedName>
        <fullName evidence="11">Potassium transporter Kef</fullName>
    </submittedName>
</protein>
<feature type="transmembrane region" description="Helical" evidence="9">
    <location>
        <begin position="334"/>
        <end position="354"/>
    </location>
</feature>